<gene>
    <name evidence="1" type="ORF">TNCV_140641</name>
</gene>
<comment type="caution">
    <text evidence="1">The sequence shown here is derived from an EMBL/GenBank/DDBJ whole genome shotgun (WGS) entry which is preliminary data.</text>
</comment>
<dbReference type="EMBL" id="BMAU01021171">
    <property type="protein sequence ID" value="GFX93120.1"/>
    <property type="molecule type" value="Genomic_DNA"/>
</dbReference>
<name>A0A8X6RMI3_TRICX</name>
<evidence type="ECO:0000313" key="1">
    <source>
        <dbReference type="EMBL" id="GFX93120.1"/>
    </source>
</evidence>
<sequence>MKVTRVERLHQNSLSRGRIHPVTLIPLHRFKEPIRGRRFSIRDNIDNAMRQQVTRFANAHSIQRLPHSCQRVMTVEGDDIESL</sequence>
<protein>
    <submittedName>
        <fullName evidence="1">Uncharacterized protein</fullName>
    </submittedName>
</protein>
<proteinExistence type="predicted"/>
<organism evidence="1 2">
    <name type="scientific">Trichonephila clavipes</name>
    <name type="common">Golden silk orbweaver</name>
    <name type="synonym">Nephila clavipes</name>
    <dbReference type="NCBI Taxonomy" id="2585209"/>
    <lineage>
        <taxon>Eukaryota</taxon>
        <taxon>Metazoa</taxon>
        <taxon>Ecdysozoa</taxon>
        <taxon>Arthropoda</taxon>
        <taxon>Chelicerata</taxon>
        <taxon>Arachnida</taxon>
        <taxon>Araneae</taxon>
        <taxon>Araneomorphae</taxon>
        <taxon>Entelegynae</taxon>
        <taxon>Araneoidea</taxon>
        <taxon>Nephilidae</taxon>
        <taxon>Trichonephila</taxon>
    </lineage>
</organism>
<reference evidence="1" key="1">
    <citation type="submission" date="2020-08" db="EMBL/GenBank/DDBJ databases">
        <title>Multicomponent nature underlies the extraordinary mechanical properties of spider dragline silk.</title>
        <authorList>
            <person name="Kono N."/>
            <person name="Nakamura H."/>
            <person name="Mori M."/>
            <person name="Yoshida Y."/>
            <person name="Ohtoshi R."/>
            <person name="Malay A.D."/>
            <person name="Moran D.A.P."/>
            <person name="Tomita M."/>
            <person name="Numata K."/>
            <person name="Arakawa K."/>
        </authorList>
    </citation>
    <scope>NUCLEOTIDE SEQUENCE</scope>
</reference>
<dbReference type="Proteomes" id="UP000887159">
    <property type="component" value="Unassembled WGS sequence"/>
</dbReference>
<evidence type="ECO:0000313" key="2">
    <source>
        <dbReference type="Proteomes" id="UP000887159"/>
    </source>
</evidence>
<dbReference type="AlphaFoldDB" id="A0A8X6RMI3"/>
<keyword evidence="2" id="KW-1185">Reference proteome</keyword>
<accession>A0A8X6RMI3</accession>